<proteinExistence type="predicted"/>
<reference evidence="2" key="1">
    <citation type="submission" date="2020-08" db="EMBL/GenBank/DDBJ databases">
        <title>Ramlibacter sp. GTP1 16S ribosomal RNA gene genome sequencing and assembly.</title>
        <authorList>
            <person name="Kang M."/>
        </authorList>
    </citation>
    <scope>NUCLEOTIDE SEQUENCE</scope>
    <source>
        <strain evidence="2">GTP1</strain>
    </source>
</reference>
<feature type="signal peptide" evidence="1">
    <location>
        <begin position="1"/>
        <end position="23"/>
    </location>
</feature>
<feature type="chain" id="PRO_5036850356" evidence="1">
    <location>
        <begin position="24"/>
        <end position="95"/>
    </location>
</feature>
<dbReference type="Proteomes" id="UP000596827">
    <property type="component" value="Unassembled WGS sequence"/>
</dbReference>
<evidence type="ECO:0000313" key="3">
    <source>
        <dbReference type="Proteomes" id="UP000596827"/>
    </source>
</evidence>
<keyword evidence="1" id="KW-0732">Signal</keyword>
<accession>A0A923S5H6</accession>
<gene>
    <name evidence="2" type="ORF">H8R02_29060</name>
</gene>
<sequence length="95" mass="10397">MSDRSFPQRLAAVAVTLAAAALASGCATPDPSTEASARCELAVSREAAGGQRIEECRMWSLTPSARQRYYSEQSRHLDPYLKQGATVQWPWSKPL</sequence>
<comment type="caution">
    <text evidence="2">The sequence shown here is derived from an EMBL/GenBank/DDBJ whole genome shotgun (WGS) entry which is preliminary data.</text>
</comment>
<keyword evidence="3" id="KW-1185">Reference proteome</keyword>
<evidence type="ECO:0000313" key="2">
    <source>
        <dbReference type="EMBL" id="MBC5768546.1"/>
    </source>
</evidence>
<dbReference type="PROSITE" id="PS51257">
    <property type="entry name" value="PROKAR_LIPOPROTEIN"/>
    <property type="match status" value="1"/>
</dbReference>
<dbReference type="RefSeq" id="WP_187085374.1">
    <property type="nucleotide sequence ID" value="NZ_JACORU010000018.1"/>
</dbReference>
<dbReference type="EMBL" id="JACORU010000018">
    <property type="protein sequence ID" value="MBC5768546.1"/>
    <property type="molecule type" value="Genomic_DNA"/>
</dbReference>
<dbReference type="AlphaFoldDB" id="A0A923S5H6"/>
<organism evidence="2 3">
    <name type="scientific">Ramlibacter albus</name>
    <dbReference type="NCBI Taxonomy" id="2079448"/>
    <lineage>
        <taxon>Bacteria</taxon>
        <taxon>Pseudomonadati</taxon>
        <taxon>Pseudomonadota</taxon>
        <taxon>Betaproteobacteria</taxon>
        <taxon>Burkholderiales</taxon>
        <taxon>Comamonadaceae</taxon>
        <taxon>Ramlibacter</taxon>
    </lineage>
</organism>
<protein>
    <submittedName>
        <fullName evidence="2">Uncharacterized protein</fullName>
    </submittedName>
</protein>
<evidence type="ECO:0000256" key="1">
    <source>
        <dbReference type="SAM" id="SignalP"/>
    </source>
</evidence>
<name>A0A923S5H6_9BURK</name>